<reference evidence="2 3" key="1">
    <citation type="submission" date="2024-09" db="EMBL/GenBank/DDBJ databases">
        <title>Chromosome-scale assembly of Riccia fluitans.</title>
        <authorList>
            <person name="Paukszto L."/>
            <person name="Sawicki J."/>
            <person name="Karawczyk K."/>
            <person name="Piernik-Szablinska J."/>
            <person name="Szczecinska M."/>
            <person name="Mazdziarz M."/>
        </authorList>
    </citation>
    <scope>NUCLEOTIDE SEQUENCE [LARGE SCALE GENOMIC DNA]</scope>
    <source>
        <strain evidence="2">Rf_01</strain>
        <tissue evidence="2">Aerial parts of the thallus</tissue>
    </source>
</reference>
<feature type="domain" description="CRAL-TRIO" evidence="1">
    <location>
        <begin position="79"/>
        <end position="243"/>
    </location>
</feature>
<dbReference type="Gene3D" id="3.40.525.10">
    <property type="entry name" value="CRAL-TRIO lipid binding domain"/>
    <property type="match status" value="1"/>
</dbReference>
<dbReference type="PANTHER" id="PTHR45824">
    <property type="entry name" value="GH16843P"/>
    <property type="match status" value="1"/>
</dbReference>
<name>A0ABD1Z7I4_9MARC</name>
<dbReference type="InterPro" id="IPR036865">
    <property type="entry name" value="CRAL-TRIO_dom_sf"/>
</dbReference>
<proteinExistence type="predicted"/>
<dbReference type="InterPro" id="IPR052578">
    <property type="entry name" value="PI_Transfer_CRAL-TRIO"/>
</dbReference>
<dbReference type="Pfam" id="PF00650">
    <property type="entry name" value="CRAL_TRIO"/>
    <property type="match status" value="1"/>
</dbReference>
<dbReference type="EMBL" id="JBHFFA010000002">
    <property type="protein sequence ID" value="KAL2643751.1"/>
    <property type="molecule type" value="Genomic_DNA"/>
</dbReference>
<dbReference type="InterPro" id="IPR001251">
    <property type="entry name" value="CRAL-TRIO_dom"/>
</dbReference>
<comment type="caution">
    <text evidence="2">The sequence shown here is derived from an EMBL/GenBank/DDBJ whole genome shotgun (WGS) entry which is preliminary data.</text>
</comment>
<dbReference type="Proteomes" id="UP001605036">
    <property type="component" value="Unassembled WGS sequence"/>
</dbReference>
<sequence>MKKHASGHDQSMTAAEEQAKVRELRSVLGTLSGRSLLYCSDDCLARYLRARSWHVKKAEKMLNEALKWRASYKPEEIKWDDTMKEAETGKVYRTDFLDNFGRSVIVMRPANENTHDHHAQIKHLVYTVENAIMSLPPGQDQMVWLIDFKGWSVRKATPVATARETAYILQTMYPERLSLAILYDPPKLFETFWALVKPFLDPKTFRKVKFVYSKTPESSKIFQELFEIDKLETAFGGSNSKTFNFVDSRSSRPIVALSEGYFRTAAQGFTYLVEHDLPTTSICDIRKSLSMLRLI</sequence>
<evidence type="ECO:0000259" key="1">
    <source>
        <dbReference type="PROSITE" id="PS50191"/>
    </source>
</evidence>
<dbReference type="AlphaFoldDB" id="A0ABD1Z7I4"/>
<dbReference type="PROSITE" id="PS50191">
    <property type="entry name" value="CRAL_TRIO"/>
    <property type="match status" value="1"/>
</dbReference>
<dbReference type="Pfam" id="PF03765">
    <property type="entry name" value="CRAL_TRIO_N"/>
    <property type="match status" value="1"/>
</dbReference>
<dbReference type="SUPFAM" id="SSF46938">
    <property type="entry name" value="CRAL/TRIO N-terminal domain"/>
    <property type="match status" value="1"/>
</dbReference>
<dbReference type="SUPFAM" id="SSF52087">
    <property type="entry name" value="CRAL/TRIO domain"/>
    <property type="match status" value="1"/>
</dbReference>
<dbReference type="SMART" id="SM00516">
    <property type="entry name" value="SEC14"/>
    <property type="match status" value="1"/>
</dbReference>
<keyword evidence="3" id="KW-1185">Reference proteome</keyword>
<protein>
    <recommendedName>
        <fullName evidence="1">CRAL-TRIO domain-containing protein</fullName>
    </recommendedName>
</protein>
<dbReference type="PANTHER" id="PTHR45824:SF6">
    <property type="entry name" value="F16L1.9 PROTEIN"/>
    <property type="match status" value="1"/>
</dbReference>
<dbReference type="SMART" id="SM01100">
    <property type="entry name" value="CRAL_TRIO_N"/>
    <property type="match status" value="1"/>
</dbReference>
<accession>A0ABD1Z7I4</accession>
<dbReference type="InterPro" id="IPR011074">
    <property type="entry name" value="CRAL/TRIO_N_dom"/>
</dbReference>
<evidence type="ECO:0000313" key="2">
    <source>
        <dbReference type="EMBL" id="KAL2643751.1"/>
    </source>
</evidence>
<dbReference type="CDD" id="cd00170">
    <property type="entry name" value="SEC14"/>
    <property type="match status" value="1"/>
</dbReference>
<dbReference type="InterPro" id="IPR036273">
    <property type="entry name" value="CRAL/TRIO_N_dom_sf"/>
</dbReference>
<gene>
    <name evidence="2" type="ORF">R1flu_011338</name>
</gene>
<organism evidence="2 3">
    <name type="scientific">Riccia fluitans</name>
    <dbReference type="NCBI Taxonomy" id="41844"/>
    <lineage>
        <taxon>Eukaryota</taxon>
        <taxon>Viridiplantae</taxon>
        <taxon>Streptophyta</taxon>
        <taxon>Embryophyta</taxon>
        <taxon>Marchantiophyta</taxon>
        <taxon>Marchantiopsida</taxon>
        <taxon>Marchantiidae</taxon>
        <taxon>Marchantiales</taxon>
        <taxon>Ricciaceae</taxon>
        <taxon>Riccia</taxon>
    </lineage>
</organism>
<evidence type="ECO:0000313" key="3">
    <source>
        <dbReference type="Proteomes" id="UP001605036"/>
    </source>
</evidence>